<feature type="compositionally biased region" description="Pro residues" evidence="1">
    <location>
        <begin position="73"/>
        <end position="82"/>
    </location>
</feature>
<evidence type="ECO:0000256" key="1">
    <source>
        <dbReference type="SAM" id="MobiDB-lite"/>
    </source>
</evidence>
<feature type="region of interest" description="Disordered" evidence="1">
    <location>
        <begin position="1"/>
        <end position="128"/>
    </location>
</feature>
<evidence type="ECO:0000313" key="3">
    <source>
        <dbReference type="Proteomes" id="UP000799757"/>
    </source>
</evidence>
<evidence type="ECO:0000313" key="2">
    <source>
        <dbReference type="EMBL" id="KAF2790834.1"/>
    </source>
</evidence>
<keyword evidence="3" id="KW-1185">Reference proteome</keyword>
<dbReference type="AlphaFoldDB" id="A0A6A6X3W5"/>
<organism evidence="2 3">
    <name type="scientific">Melanomma pulvis-pyrius CBS 109.77</name>
    <dbReference type="NCBI Taxonomy" id="1314802"/>
    <lineage>
        <taxon>Eukaryota</taxon>
        <taxon>Fungi</taxon>
        <taxon>Dikarya</taxon>
        <taxon>Ascomycota</taxon>
        <taxon>Pezizomycotina</taxon>
        <taxon>Dothideomycetes</taxon>
        <taxon>Pleosporomycetidae</taxon>
        <taxon>Pleosporales</taxon>
        <taxon>Melanommataceae</taxon>
        <taxon>Melanomma</taxon>
    </lineage>
</organism>
<proteinExistence type="predicted"/>
<gene>
    <name evidence="2" type="ORF">K505DRAFT_390216</name>
</gene>
<feature type="compositionally biased region" description="Pro residues" evidence="1">
    <location>
        <begin position="7"/>
        <end position="30"/>
    </location>
</feature>
<feature type="compositionally biased region" description="Low complexity" evidence="1">
    <location>
        <begin position="61"/>
        <end position="72"/>
    </location>
</feature>
<sequence length="179" mass="19157">MSWYPNNQPPPFNFNNPPPPPCGPGAPAPPFGSGLQPPQMGSSPQATPWGWPAGQHPFPQPGGAPAMPQQFYPHPPTQPPPTQNSGPINTGGLLPCREASEFPLNPHHYAAFQQPPPPTFIGTYGVPVGPPPPGRPLGVIDLGVSHPESWMPRIDPKTGARLPDRPGDWDNAPWNQGRR</sequence>
<accession>A0A6A6X3W5</accession>
<reference evidence="2" key="1">
    <citation type="journal article" date="2020" name="Stud. Mycol.">
        <title>101 Dothideomycetes genomes: a test case for predicting lifestyles and emergence of pathogens.</title>
        <authorList>
            <person name="Haridas S."/>
            <person name="Albert R."/>
            <person name="Binder M."/>
            <person name="Bloem J."/>
            <person name="Labutti K."/>
            <person name="Salamov A."/>
            <person name="Andreopoulos B."/>
            <person name="Baker S."/>
            <person name="Barry K."/>
            <person name="Bills G."/>
            <person name="Bluhm B."/>
            <person name="Cannon C."/>
            <person name="Castanera R."/>
            <person name="Culley D."/>
            <person name="Daum C."/>
            <person name="Ezra D."/>
            <person name="Gonzalez J."/>
            <person name="Henrissat B."/>
            <person name="Kuo A."/>
            <person name="Liang C."/>
            <person name="Lipzen A."/>
            <person name="Lutzoni F."/>
            <person name="Magnuson J."/>
            <person name="Mondo S."/>
            <person name="Nolan M."/>
            <person name="Ohm R."/>
            <person name="Pangilinan J."/>
            <person name="Park H.-J."/>
            <person name="Ramirez L."/>
            <person name="Alfaro M."/>
            <person name="Sun H."/>
            <person name="Tritt A."/>
            <person name="Yoshinaga Y."/>
            <person name="Zwiers L.-H."/>
            <person name="Turgeon B."/>
            <person name="Goodwin S."/>
            <person name="Spatafora J."/>
            <person name="Crous P."/>
            <person name="Grigoriev I."/>
        </authorList>
    </citation>
    <scope>NUCLEOTIDE SEQUENCE</scope>
    <source>
        <strain evidence="2">CBS 109.77</strain>
    </source>
</reference>
<dbReference type="EMBL" id="MU002052">
    <property type="protein sequence ID" value="KAF2790834.1"/>
    <property type="molecule type" value="Genomic_DNA"/>
</dbReference>
<feature type="region of interest" description="Disordered" evidence="1">
    <location>
        <begin position="149"/>
        <end position="179"/>
    </location>
</feature>
<name>A0A6A6X3W5_9PLEO</name>
<feature type="compositionally biased region" description="Basic and acidic residues" evidence="1">
    <location>
        <begin position="154"/>
        <end position="168"/>
    </location>
</feature>
<protein>
    <submittedName>
        <fullName evidence="2">Uncharacterized protein</fullName>
    </submittedName>
</protein>
<dbReference type="Proteomes" id="UP000799757">
    <property type="component" value="Unassembled WGS sequence"/>
</dbReference>